<name>A0A1W0A3U8_9STRA</name>
<proteinExistence type="predicted"/>
<keyword evidence="3" id="KW-1185">Reference proteome</keyword>
<dbReference type="SUPFAM" id="SSF48403">
    <property type="entry name" value="Ankyrin repeat"/>
    <property type="match status" value="1"/>
</dbReference>
<organism evidence="2 3">
    <name type="scientific">Thraustotheca clavata</name>
    <dbReference type="NCBI Taxonomy" id="74557"/>
    <lineage>
        <taxon>Eukaryota</taxon>
        <taxon>Sar</taxon>
        <taxon>Stramenopiles</taxon>
        <taxon>Oomycota</taxon>
        <taxon>Saprolegniomycetes</taxon>
        <taxon>Saprolegniales</taxon>
        <taxon>Achlyaceae</taxon>
        <taxon>Thraustotheca</taxon>
    </lineage>
</organism>
<dbReference type="InterPro" id="IPR002110">
    <property type="entry name" value="Ankyrin_rpt"/>
</dbReference>
<gene>
    <name evidence="2" type="ORF">THRCLA_02935</name>
</gene>
<dbReference type="Gene3D" id="1.25.40.20">
    <property type="entry name" value="Ankyrin repeat-containing domain"/>
    <property type="match status" value="1"/>
</dbReference>
<reference evidence="2 3" key="1">
    <citation type="journal article" date="2014" name="Genome Biol. Evol.">
        <title>The secreted proteins of Achlya hypogyna and Thraustotheca clavata identify the ancestral oomycete secretome and reveal gene acquisitions by horizontal gene transfer.</title>
        <authorList>
            <person name="Misner I."/>
            <person name="Blouin N."/>
            <person name="Leonard G."/>
            <person name="Richards T.A."/>
            <person name="Lane C.E."/>
        </authorList>
    </citation>
    <scope>NUCLEOTIDE SEQUENCE [LARGE SCALE GENOMIC DNA]</scope>
    <source>
        <strain evidence="2 3">ATCC 34112</strain>
    </source>
</reference>
<dbReference type="AlphaFoldDB" id="A0A1W0A3U8"/>
<keyword evidence="1" id="KW-0732">Signal</keyword>
<evidence type="ECO:0000256" key="1">
    <source>
        <dbReference type="SAM" id="SignalP"/>
    </source>
</evidence>
<dbReference type="OrthoDB" id="64315at2759"/>
<dbReference type="Proteomes" id="UP000243217">
    <property type="component" value="Unassembled WGS sequence"/>
</dbReference>
<dbReference type="Pfam" id="PF12796">
    <property type="entry name" value="Ank_2"/>
    <property type="match status" value="1"/>
</dbReference>
<sequence length="178" mass="20702">MAAGIVLVNSALMQLILSYQDGIYLDLLPRVDEWKHIKTCTAPMVFPGTQFLMYVVPERYRIIPFFQDNLCIFASYSLYLHPFECDIRFPLHIAIFENNLNVVKQWVKCKSTWKTDDAFNLAVQSDHFDIVKYFLDSGYGPRLQARWHQALTLATRNNSYRVLSILMAAQQDQTQKSL</sequence>
<feature type="signal peptide" evidence="1">
    <location>
        <begin position="1"/>
        <end position="18"/>
    </location>
</feature>
<dbReference type="EMBL" id="JNBS01000539">
    <property type="protein sequence ID" value="OQS04861.1"/>
    <property type="molecule type" value="Genomic_DNA"/>
</dbReference>
<feature type="chain" id="PRO_5012076910" evidence="1">
    <location>
        <begin position="19"/>
        <end position="178"/>
    </location>
</feature>
<evidence type="ECO:0000313" key="2">
    <source>
        <dbReference type="EMBL" id="OQS04861.1"/>
    </source>
</evidence>
<comment type="caution">
    <text evidence="2">The sequence shown here is derived from an EMBL/GenBank/DDBJ whole genome shotgun (WGS) entry which is preliminary data.</text>
</comment>
<dbReference type="InterPro" id="IPR036770">
    <property type="entry name" value="Ankyrin_rpt-contain_sf"/>
</dbReference>
<protein>
    <submittedName>
        <fullName evidence="2">Uncharacterized protein</fullName>
    </submittedName>
</protein>
<accession>A0A1W0A3U8</accession>
<evidence type="ECO:0000313" key="3">
    <source>
        <dbReference type="Proteomes" id="UP000243217"/>
    </source>
</evidence>